<evidence type="ECO:0000313" key="3">
    <source>
        <dbReference type="EMBL" id="KFI89679.1"/>
    </source>
</evidence>
<dbReference type="EMBL" id="JGZL01000007">
    <property type="protein sequence ID" value="KFI89679.1"/>
    <property type="molecule type" value="Genomic_DNA"/>
</dbReference>
<gene>
    <name evidence="3" type="ORF">BRUM_0890</name>
</gene>
<dbReference type="AlphaFoldDB" id="A0A087D2C9"/>
<feature type="transmembrane region" description="Helical" evidence="2">
    <location>
        <begin position="12"/>
        <end position="37"/>
    </location>
</feature>
<dbReference type="RefSeq" id="WP_026645827.1">
    <property type="nucleotide sequence ID" value="NZ_JGZL01000007.1"/>
</dbReference>
<feature type="transmembrane region" description="Helical" evidence="2">
    <location>
        <begin position="323"/>
        <end position="342"/>
    </location>
</feature>
<keyword evidence="2" id="KW-0472">Membrane</keyword>
<feature type="transmembrane region" description="Helical" evidence="2">
    <location>
        <begin position="43"/>
        <end position="64"/>
    </location>
</feature>
<feature type="transmembrane region" description="Helical" evidence="2">
    <location>
        <begin position="240"/>
        <end position="260"/>
    </location>
</feature>
<feature type="compositionally biased region" description="Polar residues" evidence="1">
    <location>
        <begin position="378"/>
        <end position="389"/>
    </location>
</feature>
<keyword evidence="2" id="KW-0812">Transmembrane</keyword>
<reference evidence="3 4" key="1">
    <citation type="submission" date="2014-03" db="EMBL/GenBank/DDBJ databases">
        <title>Genomics of Bifidobacteria.</title>
        <authorList>
            <person name="Ventura M."/>
            <person name="Milani C."/>
            <person name="Lugli G.A."/>
        </authorList>
    </citation>
    <scope>NUCLEOTIDE SEQUENCE [LARGE SCALE GENOMIC DNA]</scope>
    <source>
        <strain evidence="3 4">LMG 21811</strain>
    </source>
</reference>
<evidence type="ECO:0000313" key="4">
    <source>
        <dbReference type="Proteomes" id="UP000029078"/>
    </source>
</evidence>
<dbReference type="eggNOG" id="ENOG5032UTZ">
    <property type="taxonomic scope" value="Bacteria"/>
</dbReference>
<comment type="caution">
    <text evidence="3">The sequence shown here is derived from an EMBL/GenBank/DDBJ whole genome shotgun (WGS) entry which is preliminary data.</text>
</comment>
<dbReference type="Proteomes" id="UP000029078">
    <property type="component" value="Unassembled WGS sequence"/>
</dbReference>
<keyword evidence="4" id="KW-1185">Reference proteome</keyword>
<evidence type="ECO:0000256" key="2">
    <source>
        <dbReference type="SAM" id="Phobius"/>
    </source>
</evidence>
<feature type="transmembrane region" description="Helical" evidence="2">
    <location>
        <begin position="84"/>
        <end position="107"/>
    </location>
</feature>
<evidence type="ECO:0000256" key="1">
    <source>
        <dbReference type="SAM" id="MobiDB-lite"/>
    </source>
</evidence>
<feature type="transmembrane region" description="Helical" evidence="2">
    <location>
        <begin position="297"/>
        <end position="317"/>
    </location>
</feature>
<feature type="transmembrane region" description="Helical" evidence="2">
    <location>
        <begin position="186"/>
        <end position="210"/>
    </location>
</feature>
<accession>A0A087D2C9</accession>
<feature type="transmembrane region" description="Helical" evidence="2">
    <location>
        <begin position="272"/>
        <end position="290"/>
    </location>
</feature>
<name>A0A087D2C9_BIFRU</name>
<proteinExistence type="predicted"/>
<dbReference type="STRING" id="78346.BRUM_0890"/>
<feature type="region of interest" description="Disordered" evidence="1">
    <location>
        <begin position="370"/>
        <end position="389"/>
    </location>
</feature>
<sequence length="389" mass="42950">MGRHQQAESSGIISFMACAALAWIAMNLYLQFAPAIWRVTQRLFTVCAGITAGCGVISFCLGYIRNSRSMTLKRGWTIPIRRIFEIFALSVVYASTIFVTAFMMLSIASDMMGLRTLKGYLAVLCSAISGVVGYVTFVQAELMNAKTIASLLPFFVVSGVSIAGLTSDDPYWYNNNFSQLGDRTTFAARMFNSTLMLAGVCIVIISYFAISELITTHRLQMQYLSPDDREDTPKHFRIRILLLSIMLTLAGIAFVGIGAFRYTPHPILHNVFARGLPCLMSVLMIALPWLAPQLSKVVYVISDLAIVIGAFAGFQWLSGRNTLTNVEALAGMMFLGWFIIFSRQIAAIEADRVQTQLILTQTKHPHSVEDLAEVSETVPETSSRLASEV</sequence>
<protein>
    <submittedName>
        <fullName evidence="3">Uncharacterized protein</fullName>
    </submittedName>
</protein>
<organism evidence="3 4">
    <name type="scientific">Bifidobacterium ruminantium</name>
    <dbReference type="NCBI Taxonomy" id="78346"/>
    <lineage>
        <taxon>Bacteria</taxon>
        <taxon>Bacillati</taxon>
        <taxon>Actinomycetota</taxon>
        <taxon>Actinomycetes</taxon>
        <taxon>Bifidobacteriales</taxon>
        <taxon>Bifidobacteriaceae</taxon>
        <taxon>Bifidobacterium</taxon>
    </lineage>
</organism>
<feature type="transmembrane region" description="Helical" evidence="2">
    <location>
        <begin position="149"/>
        <end position="166"/>
    </location>
</feature>
<feature type="transmembrane region" description="Helical" evidence="2">
    <location>
        <begin position="119"/>
        <end position="137"/>
    </location>
</feature>
<keyword evidence="2" id="KW-1133">Transmembrane helix</keyword>